<reference evidence="1" key="1">
    <citation type="submission" date="2018-11" db="EMBL/GenBank/DDBJ databases">
        <title>The sequence and de novo assembly of Larimichthys crocea genome using PacBio and Hi-C technologies.</title>
        <authorList>
            <person name="Xu P."/>
            <person name="Chen B."/>
            <person name="Zhou Z."/>
            <person name="Ke Q."/>
            <person name="Wu Y."/>
            <person name="Bai H."/>
            <person name="Pu F."/>
        </authorList>
    </citation>
    <scope>NUCLEOTIDE SEQUENCE</scope>
    <source>
        <tissue evidence="1">Muscle</tissue>
    </source>
</reference>
<proteinExistence type="predicted"/>
<evidence type="ECO:0000313" key="2">
    <source>
        <dbReference type="Proteomes" id="UP000793456"/>
    </source>
</evidence>
<accession>A0ACD3RGS2</accession>
<gene>
    <name evidence="1" type="ORF">E3U43_010869</name>
</gene>
<protein>
    <submittedName>
        <fullName evidence="1">Uncharacterized protein</fullName>
    </submittedName>
</protein>
<dbReference type="Proteomes" id="UP000793456">
    <property type="component" value="Chromosome VI"/>
</dbReference>
<evidence type="ECO:0000313" key="1">
    <source>
        <dbReference type="EMBL" id="TMS18543.1"/>
    </source>
</evidence>
<keyword evidence="2" id="KW-1185">Reference proteome</keyword>
<comment type="caution">
    <text evidence="1">The sequence shown here is derived from an EMBL/GenBank/DDBJ whole genome shotgun (WGS) entry which is preliminary data.</text>
</comment>
<organism evidence="1 2">
    <name type="scientific">Larimichthys crocea</name>
    <name type="common">Large yellow croaker</name>
    <name type="synonym">Pseudosciaena crocea</name>
    <dbReference type="NCBI Taxonomy" id="215358"/>
    <lineage>
        <taxon>Eukaryota</taxon>
        <taxon>Metazoa</taxon>
        <taxon>Chordata</taxon>
        <taxon>Craniata</taxon>
        <taxon>Vertebrata</taxon>
        <taxon>Euteleostomi</taxon>
        <taxon>Actinopterygii</taxon>
        <taxon>Neopterygii</taxon>
        <taxon>Teleostei</taxon>
        <taxon>Neoteleostei</taxon>
        <taxon>Acanthomorphata</taxon>
        <taxon>Eupercaria</taxon>
        <taxon>Sciaenidae</taxon>
        <taxon>Larimichthys</taxon>
    </lineage>
</organism>
<sequence>MEAQTEDEVALPSHIAIADVGKLALFELSTFQRDIEKAHPNITIQIKDNGVHIAGTNRQTFEQIEHSILDYFGKMTDTSFTLEPEKAEFFARKDVKQRLIQTLNQTGTPAVYTVSDCNIVVTSLSQNSAKQACSFLKSQLGHVSIPVDTEYEGIFYCREWSEFLKTLSFSLAKVPERGGNIDLLTLKGMEK</sequence>
<dbReference type="EMBL" id="CM011679">
    <property type="protein sequence ID" value="TMS18543.1"/>
    <property type="molecule type" value="Genomic_DNA"/>
</dbReference>
<name>A0ACD3RGS2_LARCR</name>